<evidence type="ECO:0000313" key="1">
    <source>
        <dbReference type="EMBL" id="KAK8763310.1"/>
    </source>
</evidence>
<organism evidence="1 2">
    <name type="scientific">Amblyomma americanum</name>
    <name type="common">Lone star tick</name>
    <dbReference type="NCBI Taxonomy" id="6943"/>
    <lineage>
        <taxon>Eukaryota</taxon>
        <taxon>Metazoa</taxon>
        <taxon>Ecdysozoa</taxon>
        <taxon>Arthropoda</taxon>
        <taxon>Chelicerata</taxon>
        <taxon>Arachnida</taxon>
        <taxon>Acari</taxon>
        <taxon>Parasitiformes</taxon>
        <taxon>Ixodida</taxon>
        <taxon>Ixodoidea</taxon>
        <taxon>Ixodidae</taxon>
        <taxon>Amblyomminae</taxon>
        <taxon>Amblyomma</taxon>
    </lineage>
</organism>
<comment type="caution">
    <text evidence="1">The sequence shown here is derived from an EMBL/GenBank/DDBJ whole genome shotgun (WGS) entry which is preliminary data.</text>
</comment>
<dbReference type="PANTHER" id="PTHR20849">
    <property type="entry name" value="EUKARYOTIC TRANSLATION INITIATION FACTOR 4E-BINDING PROTEIN MEXTLI"/>
    <property type="match status" value="1"/>
</dbReference>
<protein>
    <recommendedName>
        <fullName evidence="3">MIF4G domain-containing protein</fullName>
    </recommendedName>
</protein>
<dbReference type="GO" id="GO:1901190">
    <property type="term" value="P:regulation of formation of translation initiation ternary complex"/>
    <property type="evidence" value="ECO:0007669"/>
    <property type="project" value="TreeGrafter"/>
</dbReference>
<gene>
    <name evidence="1" type="ORF">V5799_034080</name>
</gene>
<dbReference type="EMBL" id="JARKHS020029450">
    <property type="protein sequence ID" value="KAK8763310.1"/>
    <property type="molecule type" value="Genomic_DNA"/>
</dbReference>
<sequence length="177" mass="19644">MSLRMLGNPRCRHSPSRRLQTAGAPLRGRINKVLLYSKMPLCPETASKRTQAMRKLQRARPLRTCCGSDALPSPVASLANTTMLSDRHHTVLAELSASVDDCGASIPIEIDDICCPLKDRGASMEKNFTEQLDRFIGILRDACRDDKLSNAMRTKILEVIELRARGWKLAEAAGDIR</sequence>
<proteinExistence type="predicted"/>
<dbReference type="Gene3D" id="1.25.40.180">
    <property type="match status" value="1"/>
</dbReference>
<dbReference type="GO" id="GO:0003743">
    <property type="term" value="F:translation initiation factor activity"/>
    <property type="evidence" value="ECO:0007669"/>
    <property type="project" value="TreeGrafter"/>
</dbReference>
<dbReference type="GO" id="GO:0045727">
    <property type="term" value="P:positive regulation of translation"/>
    <property type="evidence" value="ECO:0007669"/>
    <property type="project" value="InterPro"/>
</dbReference>
<dbReference type="GO" id="GO:0034518">
    <property type="term" value="C:RNA cap binding complex"/>
    <property type="evidence" value="ECO:0007669"/>
    <property type="project" value="TreeGrafter"/>
</dbReference>
<evidence type="ECO:0008006" key="3">
    <source>
        <dbReference type="Google" id="ProtNLM"/>
    </source>
</evidence>
<name>A0AAQ4DLH0_AMBAM</name>
<dbReference type="Proteomes" id="UP001321473">
    <property type="component" value="Unassembled WGS sequence"/>
</dbReference>
<evidence type="ECO:0000313" key="2">
    <source>
        <dbReference type="Proteomes" id="UP001321473"/>
    </source>
</evidence>
<reference evidence="1 2" key="1">
    <citation type="journal article" date="2023" name="Arcadia Sci">
        <title>De novo assembly of a long-read Amblyomma americanum tick genome.</title>
        <authorList>
            <person name="Chou S."/>
            <person name="Poskanzer K.E."/>
            <person name="Rollins M."/>
            <person name="Thuy-Boun P.S."/>
        </authorList>
    </citation>
    <scope>NUCLEOTIDE SEQUENCE [LARGE SCALE GENOMIC DNA]</scope>
    <source>
        <strain evidence="1">F_SG_1</strain>
        <tissue evidence="1">Salivary glands</tissue>
    </source>
</reference>
<dbReference type="GO" id="GO:0008190">
    <property type="term" value="F:eukaryotic initiation factor 4E binding"/>
    <property type="evidence" value="ECO:0007669"/>
    <property type="project" value="InterPro"/>
</dbReference>
<keyword evidence="2" id="KW-1185">Reference proteome</keyword>
<accession>A0AAQ4DLH0</accession>
<dbReference type="PANTHER" id="PTHR20849:SF2">
    <property type="entry name" value="EUKARYOTIC TRANSLATION INITIATION FACTOR 4E-BINDING PROTEIN MEXTLI"/>
    <property type="match status" value="1"/>
</dbReference>
<dbReference type="AlphaFoldDB" id="A0AAQ4DLH0"/>
<dbReference type="InterPro" id="IPR040160">
    <property type="entry name" value="Mxt"/>
</dbReference>
<dbReference type="GO" id="GO:0005737">
    <property type="term" value="C:cytoplasm"/>
    <property type="evidence" value="ECO:0007669"/>
    <property type="project" value="TreeGrafter"/>
</dbReference>